<dbReference type="EMBL" id="CP037422">
    <property type="protein sequence ID" value="QDU08169.1"/>
    <property type="molecule type" value="Genomic_DNA"/>
</dbReference>
<reference evidence="1 3" key="1">
    <citation type="submission" date="2019-03" db="EMBL/GenBank/DDBJ databases">
        <title>Deep-cultivation of Planctomycetes and their phenomic and genomic characterization uncovers novel biology.</title>
        <authorList>
            <person name="Wiegand S."/>
            <person name="Jogler M."/>
            <person name="Boedeker C."/>
            <person name="Pinto D."/>
            <person name="Vollmers J."/>
            <person name="Rivas-Marin E."/>
            <person name="Kohn T."/>
            <person name="Peeters S.H."/>
            <person name="Heuer A."/>
            <person name="Rast P."/>
            <person name="Oberbeckmann S."/>
            <person name="Bunk B."/>
            <person name="Jeske O."/>
            <person name="Meyerdierks A."/>
            <person name="Storesund J.E."/>
            <person name="Kallscheuer N."/>
            <person name="Luecker S."/>
            <person name="Lage O.M."/>
            <person name="Pohl T."/>
            <person name="Merkel B.J."/>
            <person name="Hornburger P."/>
            <person name="Mueller R.-W."/>
            <person name="Bruemmer F."/>
            <person name="Labrenz M."/>
            <person name="Spormann A.M."/>
            <person name="Op den Camp H."/>
            <person name="Overmann J."/>
            <person name="Amann R."/>
            <person name="Jetten M.S.M."/>
            <person name="Mascher T."/>
            <person name="Medema M.H."/>
            <person name="Devos D.P."/>
            <person name="Kaster A.-K."/>
            <person name="Ovreas L."/>
            <person name="Rohde M."/>
            <person name="Galperin M.Y."/>
            <person name="Jogler C."/>
        </authorList>
    </citation>
    <scope>NUCLEOTIDE SEQUENCE [LARGE SCALE GENOMIC DNA]</scope>
    <source>
        <strain evidence="1 3">V202</strain>
    </source>
</reference>
<evidence type="ECO:0008006" key="4">
    <source>
        <dbReference type="Google" id="ProtNLM"/>
    </source>
</evidence>
<dbReference type="OrthoDB" id="191350at2"/>
<evidence type="ECO:0000313" key="3">
    <source>
        <dbReference type="Proteomes" id="UP000318384"/>
    </source>
</evidence>
<protein>
    <recommendedName>
        <fullName evidence="4">DUF4259 domain-containing protein</fullName>
    </recommendedName>
</protein>
<keyword evidence="3" id="KW-1185">Reference proteome</keyword>
<dbReference type="RefSeq" id="WP_145172604.1">
    <property type="nucleotide sequence ID" value="NZ_CP037422.1"/>
</dbReference>
<dbReference type="Pfam" id="PF14078">
    <property type="entry name" value="DUF4259"/>
    <property type="match status" value="1"/>
</dbReference>
<gene>
    <name evidence="1" type="ORF">V202x_15270</name>
    <name evidence="2" type="ORF">V202x_15330</name>
</gene>
<dbReference type="InterPro" id="IPR025355">
    <property type="entry name" value="DUF4259"/>
</dbReference>
<evidence type="ECO:0000313" key="1">
    <source>
        <dbReference type="EMBL" id="QDU08163.1"/>
    </source>
</evidence>
<dbReference type="AlphaFoldDB" id="A0A517WSD6"/>
<organism evidence="1 3">
    <name type="scientific">Gimesia aquarii</name>
    <dbReference type="NCBI Taxonomy" id="2527964"/>
    <lineage>
        <taxon>Bacteria</taxon>
        <taxon>Pseudomonadati</taxon>
        <taxon>Planctomycetota</taxon>
        <taxon>Planctomycetia</taxon>
        <taxon>Planctomycetales</taxon>
        <taxon>Planctomycetaceae</taxon>
        <taxon>Gimesia</taxon>
    </lineage>
</organism>
<sequence>MGSWGYKTFEDDTTCDWLYDLYEAEDPHSFLLSSLNPGQSDGFLDDLDCSKVLGAAETVFSLLFQVRDNPPEEFKEWIQKNQDLPVNDLKSNCIHSLKRVLSEDSELNNIWSDSGEDYRNWKNNIQMMIDAFDPNPLL</sequence>
<name>A0A517WSD6_9PLAN</name>
<dbReference type="Proteomes" id="UP000318384">
    <property type="component" value="Chromosome"/>
</dbReference>
<accession>A0A517WSD6</accession>
<dbReference type="EMBL" id="CP037422">
    <property type="protein sequence ID" value="QDU08163.1"/>
    <property type="molecule type" value="Genomic_DNA"/>
</dbReference>
<proteinExistence type="predicted"/>
<evidence type="ECO:0000313" key="2">
    <source>
        <dbReference type="EMBL" id="QDU08169.1"/>
    </source>
</evidence>